<dbReference type="InterPro" id="IPR005754">
    <property type="entry name" value="Sortase"/>
</dbReference>
<protein>
    <submittedName>
        <fullName evidence="2">Class F sortase</fullName>
    </submittedName>
</protein>
<sequence>MGTSGSPGRSRPIWAAAAGSWLLAALLLAGCGGAQVVGEAPRGSTAQPNVAVDPVLRDRSAARPVRIRVPAIGVDAPIRPLAVGRGGVLQAPTANDVAGWWRAGPEPGESGPSVIAGHVDSHRGPAVFYRVPELRAGVEVLVDRADGSTAVFTTYEIERHPKDAFPTRAVYGPTPGAELRLITCGGEFDDEGGRYLANVIAFAKRTG</sequence>
<evidence type="ECO:0000313" key="2">
    <source>
        <dbReference type="EMBL" id="MFC7341999.1"/>
    </source>
</evidence>
<gene>
    <name evidence="2" type="ORF">ACFQRI_11300</name>
</gene>
<dbReference type="EMBL" id="JBHTCJ010000005">
    <property type="protein sequence ID" value="MFC7341999.1"/>
    <property type="molecule type" value="Genomic_DNA"/>
</dbReference>
<dbReference type="Pfam" id="PF04203">
    <property type="entry name" value="Sortase"/>
    <property type="match status" value="1"/>
</dbReference>
<proteinExistence type="predicted"/>
<evidence type="ECO:0000256" key="1">
    <source>
        <dbReference type="ARBA" id="ARBA00022801"/>
    </source>
</evidence>
<accession>A0ABW2LHK8</accession>
<evidence type="ECO:0000313" key="3">
    <source>
        <dbReference type="Proteomes" id="UP001596504"/>
    </source>
</evidence>
<dbReference type="InterPro" id="IPR023365">
    <property type="entry name" value="Sortase_dom-sf"/>
</dbReference>
<name>A0ABW2LHK8_9PSEU</name>
<dbReference type="Gene3D" id="2.40.260.10">
    <property type="entry name" value="Sortase"/>
    <property type="match status" value="1"/>
</dbReference>
<dbReference type="NCBIfam" id="NF033748">
    <property type="entry name" value="class_F_sortase"/>
    <property type="match status" value="1"/>
</dbReference>
<reference evidence="3" key="1">
    <citation type="journal article" date="2019" name="Int. J. Syst. Evol. Microbiol.">
        <title>The Global Catalogue of Microorganisms (GCM) 10K type strain sequencing project: providing services to taxonomists for standard genome sequencing and annotation.</title>
        <authorList>
            <consortium name="The Broad Institute Genomics Platform"/>
            <consortium name="The Broad Institute Genome Sequencing Center for Infectious Disease"/>
            <person name="Wu L."/>
            <person name="Ma J."/>
        </authorList>
    </citation>
    <scope>NUCLEOTIDE SEQUENCE [LARGE SCALE GENOMIC DNA]</scope>
    <source>
        <strain evidence="3">WLHS5</strain>
    </source>
</reference>
<keyword evidence="1" id="KW-0378">Hydrolase</keyword>
<dbReference type="InterPro" id="IPR042001">
    <property type="entry name" value="Sortase_F"/>
</dbReference>
<dbReference type="Proteomes" id="UP001596504">
    <property type="component" value="Unassembled WGS sequence"/>
</dbReference>
<organism evidence="2 3">
    <name type="scientific">Saccharopolyspora griseoalba</name>
    <dbReference type="NCBI Taxonomy" id="1431848"/>
    <lineage>
        <taxon>Bacteria</taxon>
        <taxon>Bacillati</taxon>
        <taxon>Actinomycetota</taxon>
        <taxon>Actinomycetes</taxon>
        <taxon>Pseudonocardiales</taxon>
        <taxon>Pseudonocardiaceae</taxon>
        <taxon>Saccharopolyspora</taxon>
    </lineage>
</organism>
<comment type="caution">
    <text evidence="2">The sequence shown here is derived from an EMBL/GenBank/DDBJ whole genome shotgun (WGS) entry which is preliminary data.</text>
</comment>
<dbReference type="CDD" id="cd05829">
    <property type="entry name" value="Sortase_F"/>
    <property type="match status" value="1"/>
</dbReference>
<dbReference type="SUPFAM" id="SSF63817">
    <property type="entry name" value="Sortase"/>
    <property type="match status" value="1"/>
</dbReference>
<dbReference type="RefSeq" id="WP_380667447.1">
    <property type="nucleotide sequence ID" value="NZ_JBHTCJ010000005.1"/>
</dbReference>
<keyword evidence="3" id="KW-1185">Reference proteome</keyword>